<dbReference type="PANTHER" id="PTHR15583">
    <property type="entry name" value="INTERLEUKIN-17 RECEPTOR"/>
    <property type="match status" value="1"/>
</dbReference>
<dbReference type="EMBL" id="KV926637">
    <property type="protein sequence ID" value="PIO36151.1"/>
    <property type="molecule type" value="Genomic_DNA"/>
</dbReference>
<dbReference type="InterPro" id="IPR043046">
    <property type="entry name" value="IL17RA/B_FnIII-like_2_sf"/>
</dbReference>
<evidence type="ECO:0000256" key="5">
    <source>
        <dbReference type="ARBA" id="ARBA00022989"/>
    </source>
</evidence>
<evidence type="ECO:0000313" key="12">
    <source>
        <dbReference type="EMBL" id="PIO36151.1"/>
    </source>
</evidence>
<evidence type="ECO:0000313" key="13">
    <source>
        <dbReference type="Proteomes" id="UP000228934"/>
    </source>
</evidence>
<dbReference type="Gene3D" id="2.60.40.2160">
    <property type="entry name" value="Interleukin-17 receptor A/B, fibronectin-III-like domain 1"/>
    <property type="match status" value="1"/>
</dbReference>
<evidence type="ECO:0000256" key="7">
    <source>
        <dbReference type="ARBA" id="ARBA00023170"/>
    </source>
</evidence>
<sequence>RIQLCDFCLFLILSSVTASIVALQGVEITVVERSTQMTRCVQFQFNNAFDSQHNPDGQPWQFFYNNFEVIPGNTYIVTVQHLPRQERHNAKEQEFTVPWCDKGDMMQTDTCCDLGFCWFPNITINHQEENLTVEFSSRWNAKKYGVHVKVRDSLEMGYGNVILQEGPPIQRVQITFPHIGGYIDKECVYNISVWPYMPSCDNDCVRVYYVPPCATEMPPPPEPVERWYLWSVAVLLTILLFAGIFLGLHAKDCFNPPEKVKPNLPDIPIPPPTKKKVWLVYSADHRYYFKVVIRLADFMRSAWGLDVVLDRLHVLEMSTITPMAWLDRQKDDIEKTNGTILILCSRGVQEKWKAMQNVKEQKMTLKEDREHPIEDLFTPALSLILPDFQKAMPYDRYVVAYFSSISTPADIPSVLEICPKYALTENLQGLFFRIQRQEQHQPHVQLTVSHEEHTSYRRLVKAMERCREWQECNLRWFEKECLLVPVEVTEDTEEEEDMDDNVTRKVYPLIRCPETSVSMLEPLLSMPDLVKVLDPTIVIGASSTQVEPCLSNIDPLVSVVQPFVQEVTSAVVCIQEPRLIGEAPSLAELSKGPLRQDVSIQSDQGVLSIEQLREAQERFFQNSLEDLNLCSAMKFMDAQGQDLVNPIYDMARDQALKAGEQFHEIFLDGQLTTPGTGLPDRHSVQLADQGYSTWNPYEVDLKAIQMESLKLFLQNEGGLQNFEQV</sequence>
<keyword evidence="3 9" id="KW-0812">Transmembrane</keyword>
<evidence type="ECO:0000256" key="1">
    <source>
        <dbReference type="ARBA" id="ARBA00004251"/>
    </source>
</evidence>
<feature type="signal peptide" evidence="10">
    <location>
        <begin position="1"/>
        <end position="18"/>
    </location>
</feature>
<feature type="non-terminal residue" evidence="12">
    <location>
        <position position="1"/>
    </location>
</feature>
<dbReference type="Pfam" id="PF08357">
    <property type="entry name" value="SEFIR"/>
    <property type="match status" value="1"/>
</dbReference>
<accession>A0A2G9S9L1</accession>
<dbReference type="PANTHER" id="PTHR15583:SF13">
    <property type="entry name" value="INTERLEUKIN-17 RECEPTOR A"/>
    <property type="match status" value="1"/>
</dbReference>
<dbReference type="InterPro" id="IPR013568">
    <property type="entry name" value="SEFIR_dom"/>
</dbReference>
<evidence type="ECO:0000256" key="2">
    <source>
        <dbReference type="ARBA" id="ARBA00022475"/>
    </source>
</evidence>
<keyword evidence="8" id="KW-0325">Glycoprotein</keyword>
<feature type="transmembrane region" description="Helical" evidence="9">
    <location>
        <begin position="227"/>
        <end position="248"/>
    </location>
</feature>
<feature type="chain" id="PRO_5013930321" description="SEFIR domain-containing protein" evidence="10">
    <location>
        <begin position="19"/>
        <end position="725"/>
    </location>
</feature>
<dbReference type="InterPro" id="IPR039465">
    <property type="entry name" value="IL-17_rcpt-like"/>
</dbReference>
<keyword evidence="4 10" id="KW-0732">Signal</keyword>
<dbReference type="FunFam" id="3.40.50.11530:FF:000002">
    <property type="entry name" value="Interleukin 17 receptor A"/>
    <property type="match status" value="1"/>
</dbReference>
<keyword evidence="6 9" id="KW-0472">Membrane</keyword>
<keyword evidence="5 9" id="KW-1133">Transmembrane helix</keyword>
<dbReference type="GO" id="GO:0030368">
    <property type="term" value="F:interleukin-17 receptor activity"/>
    <property type="evidence" value="ECO:0007669"/>
    <property type="project" value="InterPro"/>
</dbReference>
<feature type="domain" description="SEFIR" evidence="11">
    <location>
        <begin position="274"/>
        <end position="432"/>
    </location>
</feature>
<protein>
    <recommendedName>
        <fullName evidence="11">SEFIR domain-containing protein</fullName>
    </recommendedName>
</protein>
<evidence type="ECO:0000256" key="6">
    <source>
        <dbReference type="ARBA" id="ARBA00023136"/>
    </source>
</evidence>
<gene>
    <name evidence="12" type="ORF">AB205_0061530</name>
</gene>
<dbReference type="GO" id="GO:0005886">
    <property type="term" value="C:plasma membrane"/>
    <property type="evidence" value="ECO:0007669"/>
    <property type="project" value="UniProtKB-SubCell"/>
</dbReference>
<evidence type="ECO:0000256" key="9">
    <source>
        <dbReference type="SAM" id="Phobius"/>
    </source>
</evidence>
<proteinExistence type="predicted"/>
<dbReference type="InterPro" id="IPR038683">
    <property type="entry name" value="IL17RA/B_FnIII-like_1_sf"/>
</dbReference>
<dbReference type="InterPro" id="IPR032356">
    <property type="entry name" value="IL17R_A/B_N"/>
</dbReference>
<keyword evidence="7" id="KW-0675">Receptor</keyword>
<evidence type="ECO:0000256" key="4">
    <source>
        <dbReference type="ARBA" id="ARBA00022729"/>
    </source>
</evidence>
<comment type="subcellular location">
    <subcellularLocation>
        <location evidence="1">Cell membrane</location>
        <topology evidence="1">Single-pass type I membrane protein</topology>
    </subcellularLocation>
</comment>
<name>A0A2G9S9L1_AQUCT</name>
<dbReference type="AlphaFoldDB" id="A0A2G9S9L1"/>
<keyword evidence="2" id="KW-1003">Cell membrane</keyword>
<dbReference type="OrthoDB" id="5915222at2759"/>
<evidence type="ECO:0000259" key="11">
    <source>
        <dbReference type="PROSITE" id="PS51534"/>
    </source>
</evidence>
<organism evidence="12 13">
    <name type="scientific">Aquarana catesbeiana</name>
    <name type="common">American bullfrog</name>
    <name type="synonym">Rana catesbeiana</name>
    <dbReference type="NCBI Taxonomy" id="8400"/>
    <lineage>
        <taxon>Eukaryota</taxon>
        <taxon>Metazoa</taxon>
        <taxon>Chordata</taxon>
        <taxon>Craniata</taxon>
        <taxon>Vertebrata</taxon>
        <taxon>Euteleostomi</taxon>
        <taxon>Amphibia</taxon>
        <taxon>Batrachia</taxon>
        <taxon>Anura</taxon>
        <taxon>Neobatrachia</taxon>
        <taxon>Ranoidea</taxon>
        <taxon>Ranidae</taxon>
        <taxon>Aquarana</taxon>
    </lineage>
</organism>
<dbReference type="Gene3D" id="2.60.40.2150">
    <property type="entry name" value="Interleukin-17 receptor A/B, fibronectin-III-like domain 2"/>
    <property type="match status" value="1"/>
</dbReference>
<reference evidence="13" key="1">
    <citation type="journal article" date="2017" name="Nat. Commun.">
        <title>The North American bullfrog draft genome provides insight into hormonal regulation of long noncoding RNA.</title>
        <authorList>
            <person name="Hammond S.A."/>
            <person name="Warren R.L."/>
            <person name="Vandervalk B.P."/>
            <person name="Kucuk E."/>
            <person name="Khan H."/>
            <person name="Gibb E.A."/>
            <person name="Pandoh P."/>
            <person name="Kirk H."/>
            <person name="Zhao Y."/>
            <person name="Jones M."/>
            <person name="Mungall A.J."/>
            <person name="Coope R."/>
            <person name="Pleasance S."/>
            <person name="Moore R.A."/>
            <person name="Holt R.A."/>
            <person name="Round J.M."/>
            <person name="Ohora S."/>
            <person name="Walle B.V."/>
            <person name="Veldhoen N."/>
            <person name="Helbing C.C."/>
            <person name="Birol I."/>
        </authorList>
    </citation>
    <scope>NUCLEOTIDE SEQUENCE [LARGE SCALE GENOMIC DNA]</scope>
</reference>
<dbReference type="PROSITE" id="PS51534">
    <property type="entry name" value="SEFIR"/>
    <property type="match status" value="1"/>
</dbReference>
<dbReference type="Gene3D" id="3.40.50.11530">
    <property type="match status" value="1"/>
</dbReference>
<evidence type="ECO:0000256" key="10">
    <source>
        <dbReference type="SAM" id="SignalP"/>
    </source>
</evidence>
<dbReference type="Proteomes" id="UP000228934">
    <property type="component" value="Unassembled WGS sequence"/>
</dbReference>
<keyword evidence="13" id="KW-1185">Reference proteome</keyword>
<dbReference type="Pfam" id="PF16556">
    <property type="entry name" value="IL17R_fnIII_D1"/>
    <property type="match status" value="1"/>
</dbReference>
<evidence type="ECO:0000256" key="3">
    <source>
        <dbReference type="ARBA" id="ARBA00022692"/>
    </source>
</evidence>
<evidence type="ECO:0000256" key="8">
    <source>
        <dbReference type="ARBA" id="ARBA00023180"/>
    </source>
</evidence>